<dbReference type="InterPro" id="IPR014509">
    <property type="entry name" value="YjdF-like"/>
</dbReference>
<reference evidence="2 3" key="1">
    <citation type="journal article" date="2019" name="Int. J. Syst. Evol. Microbiol.">
        <title>The Global Catalogue of Microorganisms (GCM) 10K type strain sequencing project: providing services to taxonomists for standard genome sequencing and annotation.</title>
        <authorList>
            <consortium name="The Broad Institute Genomics Platform"/>
            <consortium name="The Broad Institute Genome Sequencing Center for Infectious Disease"/>
            <person name="Wu L."/>
            <person name="Ma J."/>
        </authorList>
    </citation>
    <scope>NUCLEOTIDE SEQUENCE [LARGE SCALE GENOMIC DNA]</scope>
    <source>
        <strain evidence="2 3">DT31</strain>
    </source>
</reference>
<feature type="transmembrane region" description="Helical" evidence="1">
    <location>
        <begin position="188"/>
        <end position="214"/>
    </location>
</feature>
<feature type="transmembrane region" description="Helical" evidence="1">
    <location>
        <begin position="16"/>
        <end position="33"/>
    </location>
</feature>
<proteinExistence type="predicted"/>
<organism evidence="2 3">
    <name type="scientific">Halobaculum lipolyticum</name>
    <dbReference type="NCBI Taxonomy" id="3032001"/>
    <lineage>
        <taxon>Archaea</taxon>
        <taxon>Methanobacteriati</taxon>
        <taxon>Methanobacteriota</taxon>
        <taxon>Stenosarchaea group</taxon>
        <taxon>Halobacteria</taxon>
        <taxon>Halobacteriales</taxon>
        <taxon>Haloferacaceae</taxon>
        <taxon>Halobaculum</taxon>
    </lineage>
</organism>
<dbReference type="RefSeq" id="WP_390209801.1">
    <property type="nucleotide sequence ID" value="NZ_CP126154.1"/>
</dbReference>
<sequence>MRARDLLGVSARRQRQAVRAMQALLLMFVGIGIERGSTGVVVNGLVALGVTFLPAALEREYDLPMDAGLTLWITTAVFLHAFGVVGVPGLVESFYNETSPLPFYDHVTHALSSSVVAAVGYTVARAIDEHTEAVYLPPRFMFVFILLFVAAFGVFWEVIEFAIGHAAATLGAGRVLTQYGLEDTILDLIFDLVGAVIVAVWGTAHLTDVVGAVTERLDGRRETR</sequence>
<dbReference type="Proteomes" id="UP001596461">
    <property type="component" value="Unassembled WGS sequence"/>
</dbReference>
<name>A0ABD5W891_9EURY</name>
<dbReference type="AlphaFoldDB" id="A0ABD5W891"/>
<dbReference type="Pfam" id="PF09997">
    <property type="entry name" value="DUF2238"/>
    <property type="match status" value="1"/>
</dbReference>
<feature type="transmembrane region" description="Helical" evidence="1">
    <location>
        <begin position="69"/>
        <end position="90"/>
    </location>
</feature>
<dbReference type="EMBL" id="JBHTAH010000001">
    <property type="protein sequence ID" value="MFC7068330.1"/>
    <property type="molecule type" value="Genomic_DNA"/>
</dbReference>
<evidence type="ECO:0000313" key="3">
    <source>
        <dbReference type="Proteomes" id="UP001596461"/>
    </source>
</evidence>
<comment type="caution">
    <text evidence="2">The sequence shown here is derived from an EMBL/GenBank/DDBJ whole genome shotgun (WGS) entry which is preliminary data.</text>
</comment>
<evidence type="ECO:0000256" key="1">
    <source>
        <dbReference type="SAM" id="Phobius"/>
    </source>
</evidence>
<keyword evidence="3" id="KW-1185">Reference proteome</keyword>
<protein>
    <recommendedName>
        <fullName evidence="4">DUF2238 domain-containing protein</fullName>
    </recommendedName>
</protein>
<keyword evidence="1" id="KW-1133">Transmembrane helix</keyword>
<evidence type="ECO:0008006" key="4">
    <source>
        <dbReference type="Google" id="ProtNLM"/>
    </source>
</evidence>
<feature type="transmembrane region" description="Helical" evidence="1">
    <location>
        <begin position="140"/>
        <end position="168"/>
    </location>
</feature>
<keyword evidence="1" id="KW-0812">Transmembrane</keyword>
<accession>A0ABD5W891</accession>
<keyword evidence="1" id="KW-0472">Membrane</keyword>
<gene>
    <name evidence="2" type="ORF">ACFQL9_01645</name>
</gene>
<evidence type="ECO:0000313" key="2">
    <source>
        <dbReference type="EMBL" id="MFC7068330.1"/>
    </source>
</evidence>
<dbReference type="GeneID" id="81126454"/>